<keyword evidence="2" id="KW-1185">Reference proteome</keyword>
<dbReference type="AlphaFoldDB" id="A0A6P6S0P9"/>
<dbReference type="OrthoDB" id="429813at2759"/>
<dbReference type="GO" id="GO:0031966">
    <property type="term" value="C:mitochondrial membrane"/>
    <property type="evidence" value="ECO:0007669"/>
    <property type="project" value="TreeGrafter"/>
</dbReference>
<accession>A0A6P6S0P9</accession>
<dbReference type="GO" id="GO:0019432">
    <property type="term" value="P:triglyceride biosynthetic process"/>
    <property type="evidence" value="ECO:0007669"/>
    <property type="project" value="TreeGrafter"/>
</dbReference>
<proteinExistence type="predicted"/>
<reference evidence="3" key="1">
    <citation type="submission" date="2025-08" db="UniProtKB">
        <authorList>
            <consortium name="RefSeq"/>
        </authorList>
    </citation>
    <scope>IDENTIFICATION</scope>
</reference>
<dbReference type="RefSeq" id="XP_026193761.1">
    <property type="nucleotide sequence ID" value="XM_026337976.1"/>
</dbReference>
<sequence length="202" mass="21985">MLLDGTSIDVTFVPMAISYDKVLEAETFPQELLGEPKKAEEYLVAYWNTESSLQPLLGALQQSTVSPMAQFHNLPPLMGQPCLVSPGKGETVQEASRSEQQQQLDPTHPKSYPALRAGGKLPPISQDLKRKVVCGVSNWIMDKLSEGLYVTPTALVCTILALHRDGIREEDLVSVCNAFRREGNVHGVGGAQVSWTGVQTPA</sequence>
<name>A0A6P6S0P9_9EIME</name>
<dbReference type="GO" id="GO:0006631">
    <property type="term" value="P:fatty acid metabolic process"/>
    <property type="evidence" value="ECO:0007669"/>
    <property type="project" value="TreeGrafter"/>
</dbReference>
<dbReference type="Proteomes" id="UP000515125">
    <property type="component" value="Unplaced"/>
</dbReference>
<evidence type="ECO:0000313" key="3">
    <source>
        <dbReference type="RefSeq" id="XP_026193761.1"/>
    </source>
</evidence>
<feature type="compositionally biased region" description="Polar residues" evidence="1">
    <location>
        <begin position="93"/>
        <end position="105"/>
    </location>
</feature>
<dbReference type="GO" id="GO:0006072">
    <property type="term" value="P:glycerol-3-phosphate metabolic process"/>
    <property type="evidence" value="ECO:0007669"/>
    <property type="project" value="TreeGrafter"/>
</dbReference>
<protein>
    <submittedName>
        <fullName evidence="3">Uncharacterized protein LOC113147422</fullName>
    </submittedName>
</protein>
<evidence type="ECO:0000256" key="1">
    <source>
        <dbReference type="SAM" id="MobiDB-lite"/>
    </source>
</evidence>
<organism evidence="2 3">
    <name type="scientific">Cyclospora cayetanensis</name>
    <dbReference type="NCBI Taxonomy" id="88456"/>
    <lineage>
        <taxon>Eukaryota</taxon>
        <taxon>Sar</taxon>
        <taxon>Alveolata</taxon>
        <taxon>Apicomplexa</taxon>
        <taxon>Conoidasida</taxon>
        <taxon>Coccidia</taxon>
        <taxon>Eucoccidiorida</taxon>
        <taxon>Eimeriorina</taxon>
        <taxon>Eimeriidae</taxon>
        <taxon>Cyclospora</taxon>
    </lineage>
</organism>
<dbReference type="GeneID" id="113147422"/>
<dbReference type="InterPro" id="IPR022284">
    <property type="entry name" value="GPAT/DHAPAT"/>
</dbReference>
<dbReference type="GO" id="GO:0008654">
    <property type="term" value="P:phospholipid biosynthetic process"/>
    <property type="evidence" value="ECO:0007669"/>
    <property type="project" value="TreeGrafter"/>
</dbReference>
<dbReference type="PANTHER" id="PTHR12563:SF17">
    <property type="entry name" value="DIHYDROXYACETONE PHOSPHATE ACYLTRANSFERASE"/>
    <property type="match status" value="1"/>
</dbReference>
<dbReference type="PANTHER" id="PTHR12563">
    <property type="entry name" value="GLYCEROL-3-PHOSPHATE ACYLTRANSFERASE"/>
    <property type="match status" value="1"/>
</dbReference>
<gene>
    <name evidence="3" type="primary">LOC113147422</name>
</gene>
<feature type="region of interest" description="Disordered" evidence="1">
    <location>
        <begin position="85"/>
        <end position="111"/>
    </location>
</feature>
<evidence type="ECO:0000313" key="2">
    <source>
        <dbReference type="Proteomes" id="UP000515125"/>
    </source>
</evidence>
<dbReference type="GO" id="GO:0004366">
    <property type="term" value="F:glycerol-3-phosphate O-acyltransferase activity"/>
    <property type="evidence" value="ECO:0007669"/>
    <property type="project" value="TreeGrafter"/>
</dbReference>